<dbReference type="RefSeq" id="WP_308487413.1">
    <property type="nucleotide sequence ID" value="NZ_JAVFCB010000001.1"/>
</dbReference>
<reference evidence="1 2" key="1">
    <citation type="submission" date="2023-08" db="EMBL/GenBank/DDBJ databases">
        <title>Microbacterium sp. nov., isolated from a waste landfill.</title>
        <authorList>
            <person name="Wen W."/>
        </authorList>
    </citation>
    <scope>NUCLEOTIDE SEQUENCE [LARGE SCALE GENOMIC DNA]</scope>
    <source>
        <strain evidence="1 2">ASV81</strain>
    </source>
</reference>
<comment type="caution">
    <text evidence="1">The sequence shown here is derived from an EMBL/GenBank/DDBJ whole genome shotgun (WGS) entry which is preliminary data.</text>
</comment>
<dbReference type="EMBL" id="JAVFCB010000001">
    <property type="protein sequence ID" value="MDQ4212476.1"/>
    <property type="molecule type" value="Genomic_DNA"/>
</dbReference>
<gene>
    <name evidence="1" type="ORF">RBR11_00925</name>
</gene>
<evidence type="ECO:0000313" key="2">
    <source>
        <dbReference type="Proteomes" id="UP001230289"/>
    </source>
</evidence>
<accession>A0ABU0XBJ1</accession>
<name>A0ABU0XBJ1_9MICO</name>
<organism evidence="1 2">
    <name type="scientific">Microbacterium capsulatum</name>
    <dbReference type="NCBI Taxonomy" id="3041921"/>
    <lineage>
        <taxon>Bacteria</taxon>
        <taxon>Bacillati</taxon>
        <taxon>Actinomycetota</taxon>
        <taxon>Actinomycetes</taxon>
        <taxon>Micrococcales</taxon>
        <taxon>Microbacteriaceae</taxon>
        <taxon>Microbacterium</taxon>
    </lineage>
</organism>
<dbReference type="Proteomes" id="UP001230289">
    <property type="component" value="Unassembled WGS sequence"/>
</dbReference>
<evidence type="ECO:0000313" key="1">
    <source>
        <dbReference type="EMBL" id="MDQ4212476.1"/>
    </source>
</evidence>
<keyword evidence="2" id="KW-1185">Reference proteome</keyword>
<proteinExistence type="predicted"/>
<protein>
    <submittedName>
        <fullName evidence="1">Uncharacterized protein</fullName>
    </submittedName>
</protein>
<sequence>MKNRFRRGLLAIGVPGLAVLLASLSVSFLGSTGTATPTVTSGSTSSNFVYPISTSTSPLPSGVTFGKYTTSTTTGSTTTLSVVSPSWTPIAQSATTVTTAGDLAIIDASTANLGTHTGLTVSLYVTNLASLQKDYSSYSLPVNVYQCQTACTSNAAWTQATGVSVSYLTSTSGYLTWNLPANYYYAITVDTGGSLYNTATTPANLSPAYYFTAQPI</sequence>